<dbReference type="InterPro" id="IPR018368">
    <property type="entry name" value="ClpA/B_CS1"/>
</dbReference>
<organism evidence="15 16">
    <name type="scientific">Microbacterium kyungheense</name>
    <dbReference type="NCBI Taxonomy" id="1263636"/>
    <lineage>
        <taxon>Bacteria</taxon>
        <taxon>Bacillati</taxon>
        <taxon>Actinomycetota</taxon>
        <taxon>Actinomycetes</taxon>
        <taxon>Micrococcales</taxon>
        <taxon>Microbacteriaceae</taxon>
        <taxon>Microbacterium</taxon>
    </lineage>
</organism>
<dbReference type="Gene3D" id="1.10.1780.10">
    <property type="entry name" value="Clp, N-terminal domain"/>
    <property type="match status" value="1"/>
</dbReference>
<dbReference type="InterPro" id="IPR001270">
    <property type="entry name" value="ClpA/B"/>
</dbReference>
<dbReference type="PANTHER" id="PTHR11638:SF18">
    <property type="entry name" value="HEAT SHOCK PROTEIN 104"/>
    <property type="match status" value="1"/>
</dbReference>
<dbReference type="InterPro" id="IPR028299">
    <property type="entry name" value="ClpA/B_CS2"/>
</dbReference>
<dbReference type="Gene3D" id="1.10.8.60">
    <property type="match status" value="2"/>
</dbReference>
<dbReference type="GO" id="GO:0008233">
    <property type="term" value="F:peptidase activity"/>
    <property type="evidence" value="ECO:0007669"/>
    <property type="project" value="UniProtKB-KW"/>
</dbReference>
<evidence type="ECO:0000256" key="4">
    <source>
        <dbReference type="ARBA" id="ARBA00022840"/>
    </source>
</evidence>
<dbReference type="Pfam" id="PF07724">
    <property type="entry name" value="AAA_2"/>
    <property type="match status" value="1"/>
</dbReference>
<dbReference type="PROSITE" id="PS00870">
    <property type="entry name" value="CLPAB_1"/>
    <property type="match status" value="1"/>
</dbReference>
<dbReference type="PROSITE" id="PS50151">
    <property type="entry name" value="UVR"/>
    <property type="match status" value="1"/>
</dbReference>
<feature type="domain" description="Clp R" evidence="14">
    <location>
        <begin position="36"/>
        <end position="179"/>
    </location>
</feature>
<feature type="coiled-coil region" evidence="11">
    <location>
        <begin position="467"/>
        <end position="494"/>
    </location>
</feature>
<dbReference type="PRINTS" id="PR00300">
    <property type="entry name" value="CLPPROTEASEA"/>
</dbReference>
<dbReference type="GO" id="GO:0016887">
    <property type="term" value="F:ATP hydrolysis activity"/>
    <property type="evidence" value="ECO:0007669"/>
    <property type="project" value="InterPro"/>
</dbReference>
<dbReference type="Gene3D" id="3.40.50.300">
    <property type="entry name" value="P-loop containing nucleotide triphosphate hydrolases"/>
    <property type="match status" value="2"/>
</dbReference>
<gene>
    <name evidence="15" type="ORF">FB391_1652</name>
</gene>
<dbReference type="InterPro" id="IPR003593">
    <property type="entry name" value="AAA+_ATPase"/>
</dbReference>
<evidence type="ECO:0000256" key="7">
    <source>
        <dbReference type="ARBA" id="ARBA00023186"/>
    </source>
</evidence>
<dbReference type="Gene3D" id="4.10.860.10">
    <property type="entry name" value="UVR domain"/>
    <property type="match status" value="1"/>
</dbReference>
<evidence type="ECO:0000256" key="10">
    <source>
        <dbReference type="RuleBase" id="RU004432"/>
    </source>
</evidence>
<dbReference type="GO" id="GO:0006508">
    <property type="term" value="P:proteolysis"/>
    <property type="evidence" value="ECO:0007669"/>
    <property type="project" value="UniProtKB-KW"/>
</dbReference>
<keyword evidence="15" id="KW-0645">Protease</keyword>
<comment type="similarity">
    <text evidence="1 10">Belongs to the ClpA/ClpB family.</text>
</comment>
<evidence type="ECO:0000313" key="15">
    <source>
        <dbReference type="EMBL" id="TQM27626.1"/>
    </source>
</evidence>
<evidence type="ECO:0000256" key="9">
    <source>
        <dbReference type="PROSITE-ProRule" id="PRU01251"/>
    </source>
</evidence>
<dbReference type="InterPro" id="IPR050130">
    <property type="entry name" value="ClpA_ClpB"/>
</dbReference>
<accession>A0A543F1C3</accession>
<dbReference type="Pfam" id="PF17871">
    <property type="entry name" value="AAA_lid_9"/>
    <property type="match status" value="1"/>
</dbReference>
<evidence type="ECO:0000256" key="11">
    <source>
        <dbReference type="SAM" id="Coils"/>
    </source>
</evidence>
<sequence length="851" mass="91432">MPEDFNSQPGDGSAFDDFLARYLAGERARAERSIDLSRFLGARTQELLQRAGKYALDRGQLELDALHVLRILAAEEPAREAIRGIGADPDAIVRATEERLPAASGAADVDGAVITPSVQRALFHSFQVARSSGSTYVDPEHLFFALVLAQDTPAGQVLARAGVTAEALTQGARETVAPSGTTARDEEGDVAASASPMLDTYGTDLTARAASGELDPVIGRADEIEQTIEILSRRTKNNPVLVGEAGVGKTAIVEGLAQAIIAGDVPEQLIGKRVVALDLPAMLAGTRYRGDFEERLTKTMDEISARKGELIVFIDEVHTVVGAGGAGDGGMDAGNILKPRLARGELHLVGATTLKEYRVIEKDPALERRFQPVRVGEPSIEDAVLILRGLKPAYEEHHGIVYTDEALRAAVELSDRYLTERVLPDKAIDLIDQAGARLRLRLGAKVDVSALVERLATLEADKNAAVSAEHYEEASQIRDQIAEVQERLERATASGAATTTAAIVDEPEIAAVISRATGIPVNRLTETERERLASLEDELHDRVIGQDDAVTAVAKAVRRNRTGMGDARRPVGSFLFLGPTGVGKTELAKALAASLFDDEGAVIRFDMSEFGERHTVSRLVGAPPGYVGYDEAGQLTERVRRNPYSIVLFDEIEKAHPDVFNLLLQVLDDGRLTDGQGRTVDFRNTVVVMTSNLGSEFLASRGGAIGFLADGGGSTGFGSEKDLRDRVFAKLREAMRPEFLNRIDEIVLFRKLEKPQLQSIVRLLLAASDARLAKRDVGLVVTDEAVAWLADNGYEPEYGARPLRRLIQREVDDRIADLFVTGALVDGGTVTVDAAAGALTVLAAAPFATAA</sequence>
<dbReference type="Pfam" id="PF00004">
    <property type="entry name" value="AAA"/>
    <property type="match status" value="1"/>
</dbReference>
<keyword evidence="5" id="KW-0346">Stress response</keyword>
<dbReference type="OrthoDB" id="9803641at2"/>
<keyword evidence="3 10" id="KW-0547">Nucleotide-binding</keyword>
<evidence type="ECO:0000313" key="16">
    <source>
        <dbReference type="Proteomes" id="UP000320235"/>
    </source>
</evidence>
<dbReference type="InterPro" id="IPR027417">
    <property type="entry name" value="P-loop_NTPase"/>
</dbReference>
<dbReference type="CDD" id="cd00009">
    <property type="entry name" value="AAA"/>
    <property type="match status" value="1"/>
</dbReference>
<dbReference type="RefSeq" id="WP_141893960.1">
    <property type="nucleotide sequence ID" value="NZ_BAABLH010000004.1"/>
</dbReference>
<evidence type="ECO:0000256" key="1">
    <source>
        <dbReference type="ARBA" id="ARBA00008675"/>
    </source>
</evidence>
<evidence type="ECO:0000256" key="12">
    <source>
        <dbReference type="SAM" id="MobiDB-lite"/>
    </source>
</evidence>
<dbReference type="FunFam" id="3.40.50.300:FF:000025">
    <property type="entry name" value="ATP-dependent Clp protease subunit"/>
    <property type="match status" value="1"/>
</dbReference>
<dbReference type="InterPro" id="IPR001943">
    <property type="entry name" value="UVR_dom"/>
</dbReference>
<evidence type="ECO:0000256" key="3">
    <source>
        <dbReference type="ARBA" id="ARBA00022741"/>
    </source>
</evidence>
<comment type="subunit">
    <text evidence="8">Homohexamer. The oligomerization is ATP-dependent.</text>
</comment>
<evidence type="ECO:0000259" key="14">
    <source>
        <dbReference type="PROSITE" id="PS51903"/>
    </source>
</evidence>
<evidence type="ECO:0000256" key="2">
    <source>
        <dbReference type="ARBA" id="ARBA00022737"/>
    </source>
</evidence>
<dbReference type="Proteomes" id="UP000320235">
    <property type="component" value="Unassembled WGS sequence"/>
</dbReference>
<dbReference type="FunFam" id="3.40.50.300:FF:000010">
    <property type="entry name" value="Chaperone clpB 1, putative"/>
    <property type="match status" value="1"/>
</dbReference>
<reference evidence="15 16" key="1">
    <citation type="submission" date="2019-06" db="EMBL/GenBank/DDBJ databases">
        <title>Sequencing the genomes of 1000 actinobacteria strains.</title>
        <authorList>
            <person name="Klenk H.-P."/>
        </authorList>
    </citation>
    <scope>NUCLEOTIDE SEQUENCE [LARGE SCALE GENOMIC DNA]</scope>
    <source>
        <strain evidence="15 16">DSM 105492</strain>
    </source>
</reference>
<dbReference type="Pfam" id="PF10431">
    <property type="entry name" value="ClpB_D2-small"/>
    <property type="match status" value="1"/>
</dbReference>
<feature type="domain" description="UVR" evidence="13">
    <location>
        <begin position="452"/>
        <end position="487"/>
    </location>
</feature>
<comment type="caution">
    <text evidence="15">The sequence shown here is derived from an EMBL/GenBank/DDBJ whole genome shotgun (WGS) entry which is preliminary data.</text>
</comment>
<keyword evidence="4 10" id="KW-0067">ATP-binding</keyword>
<dbReference type="EMBL" id="VFPE01000002">
    <property type="protein sequence ID" value="TQM27626.1"/>
    <property type="molecule type" value="Genomic_DNA"/>
</dbReference>
<keyword evidence="7 10" id="KW-0143">Chaperone</keyword>
<dbReference type="SUPFAM" id="SSF81923">
    <property type="entry name" value="Double Clp-N motif"/>
    <property type="match status" value="1"/>
</dbReference>
<dbReference type="PANTHER" id="PTHR11638">
    <property type="entry name" value="ATP-DEPENDENT CLP PROTEASE"/>
    <property type="match status" value="1"/>
</dbReference>
<evidence type="ECO:0000256" key="6">
    <source>
        <dbReference type="ARBA" id="ARBA00023054"/>
    </source>
</evidence>
<dbReference type="SMART" id="SM00382">
    <property type="entry name" value="AAA"/>
    <property type="match status" value="2"/>
</dbReference>
<dbReference type="PROSITE" id="PS00871">
    <property type="entry name" value="CLPAB_2"/>
    <property type="match status" value="1"/>
</dbReference>
<keyword evidence="16" id="KW-1185">Reference proteome</keyword>
<keyword evidence="2 9" id="KW-0677">Repeat</keyword>
<dbReference type="InterPro" id="IPR004176">
    <property type="entry name" value="Clp_R_N"/>
</dbReference>
<dbReference type="InterPro" id="IPR041546">
    <property type="entry name" value="ClpA/ClpB_AAA_lid"/>
</dbReference>
<keyword evidence="15" id="KW-0378">Hydrolase</keyword>
<name>A0A543F1C3_9MICO</name>
<dbReference type="InterPro" id="IPR003959">
    <property type="entry name" value="ATPase_AAA_core"/>
</dbReference>
<proteinExistence type="inferred from homology"/>
<keyword evidence="6 11" id="KW-0175">Coiled coil</keyword>
<dbReference type="PROSITE" id="PS51903">
    <property type="entry name" value="CLP_R"/>
    <property type="match status" value="1"/>
</dbReference>
<dbReference type="SMART" id="SM01086">
    <property type="entry name" value="ClpB_D2-small"/>
    <property type="match status" value="1"/>
</dbReference>
<evidence type="ECO:0000256" key="5">
    <source>
        <dbReference type="ARBA" id="ARBA00023016"/>
    </source>
</evidence>
<dbReference type="Pfam" id="PF02861">
    <property type="entry name" value="Clp_N"/>
    <property type="match status" value="1"/>
</dbReference>
<dbReference type="GO" id="GO:0005524">
    <property type="term" value="F:ATP binding"/>
    <property type="evidence" value="ECO:0007669"/>
    <property type="project" value="UniProtKB-KW"/>
</dbReference>
<feature type="region of interest" description="Disordered" evidence="12">
    <location>
        <begin position="172"/>
        <end position="196"/>
    </location>
</feature>
<protein>
    <submittedName>
        <fullName evidence="15">ATP-dependent Clp protease ATP-binding subunit ClpC</fullName>
    </submittedName>
</protein>
<evidence type="ECO:0000256" key="8">
    <source>
        <dbReference type="ARBA" id="ARBA00026057"/>
    </source>
</evidence>
<dbReference type="CDD" id="cd19499">
    <property type="entry name" value="RecA-like_ClpB_Hsp104-like"/>
    <property type="match status" value="1"/>
</dbReference>
<dbReference type="GO" id="GO:0034605">
    <property type="term" value="P:cellular response to heat"/>
    <property type="evidence" value="ECO:0007669"/>
    <property type="project" value="TreeGrafter"/>
</dbReference>
<dbReference type="InterPro" id="IPR019489">
    <property type="entry name" value="Clp_ATPase_C"/>
</dbReference>
<dbReference type="AlphaFoldDB" id="A0A543F1C3"/>
<dbReference type="GO" id="GO:0005737">
    <property type="term" value="C:cytoplasm"/>
    <property type="evidence" value="ECO:0007669"/>
    <property type="project" value="TreeGrafter"/>
</dbReference>
<dbReference type="InterPro" id="IPR036628">
    <property type="entry name" value="Clp_N_dom_sf"/>
</dbReference>
<dbReference type="SUPFAM" id="SSF52540">
    <property type="entry name" value="P-loop containing nucleoside triphosphate hydrolases"/>
    <property type="match status" value="2"/>
</dbReference>
<evidence type="ECO:0000259" key="13">
    <source>
        <dbReference type="PROSITE" id="PS50151"/>
    </source>
</evidence>